<evidence type="ECO:0000313" key="2">
    <source>
        <dbReference type="EMBL" id="PLN85925.1"/>
    </source>
</evidence>
<organism evidence="2 3">
    <name type="scientific">Aspergillus taichungensis</name>
    <dbReference type="NCBI Taxonomy" id="482145"/>
    <lineage>
        <taxon>Eukaryota</taxon>
        <taxon>Fungi</taxon>
        <taxon>Dikarya</taxon>
        <taxon>Ascomycota</taxon>
        <taxon>Pezizomycotina</taxon>
        <taxon>Eurotiomycetes</taxon>
        <taxon>Eurotiomycetidae</taxon>
        <taxon>Eurotiales</taxon>
        <taxon>Aspergillaceae</taxon>
        <taxon>Aspergillus</taxon>
        <taxon>Aspergillus subgen. Circumdati</taxon>
    </lineage>
</organism>
<evidence type="ECO:0000259" key="1">
    <source>
        <dbReference type="Pfam" id="PF06985"/>
    </source>
</evidence>
<protein>
    <submittedName>
        <fullName evidence="2">HET-domain-containing protein</fullName>
    </submittedName>
</protein>
<dbReference type="InterPro" id="IPR010730">
    <property type="entry name" value="HET"/>
</dbReference>
<dbReference type="PANTHER" id="PTHR33112">
    <property type="entry name" value="DOMAIN PROTEIN, PUTATIVE-RELATED"/>
    <property type="match status" value="1"/>
</dbReference>
<name>A0A2J5I7F1_9EURO</name>
<proteinExistence type="predicted"/>
<keyword evidence="3" id="KW-1185">Reference proteome</keyword>
<dbReference type="EMBL" id="KZ559501">
    <property type="protein sequence ID" value="PLN85925.1"/>
    <property type="molecule type" value="Genomic_DNA"/>
</dbReference>
<dbReference type="AlphaFoldDB" id="A0A2J5I7F1"/>
<dbReference type="PANTHER" id="PTHR33112:SF12">
    <property type="entry name" value="HETEROKARYON INCOMPATIBILITY DOMAIN-CONTAINING PROTEIN"/>
    <property type="match status" value="1"/>
</dbReference>
<dbReference type="Proteomes" id="UP000235023">
    <property type="component" value="Unassembled WGS sequence"/>
</dbReference>
<reference evidence="3" key="1">
    <citation type="submission" date="2017-12" db="EMBL/GenBank/DDBJ databases">
        <authorList>
            <consortium name="DOE Joint Genome Institute"/>
            <person name="Mondo S.J."/>
            <person name="Kjaerbolling I."/>
            <person name="Vesth T.C."/>
            <person name="Frisvad J.C."/>
            <person name="Nybo J.L."/>
            <person name="Theobald S."/>
            <person name="Kuo A."/>
            <person name="Bowyer P."/>
            <person name="Matsuda Y."/>
            <person name="Lyhne E.K."/>
            <person name="Kogle M.E."/>
            <person name="Clum A."/>
            <person name="Lipzen A."/>
            <person name="Salamov A."/>
            <person name="Ngan C.Y."/>
            <person name="Daum C."/>
            <person name="Chiniquy J."/>
            <person name="Barry K."/>
            <person name="LaButti K."/>
            <person name="Haridas S."/>
            <person name="Simmons B.A."/>
            <person name="Magnuson J.K."/>
            <person name="Mortensen U.H."/>
            <person name="Larsen T.O."/>
            <person name="Grigoriev I.V."/>
            <person name="Baker S.E."/>
            <person name="Andersen M.R."/>
            <person name="Nordberg H.P."/>
            <person name="Cantor M.N."/>
            <person name="Hua S.X."/>
        </authorList>
    </citation>
    <scope>NUCLEOTIDE SEQUENCE [LARGE SCALE GENOMIC DNA]</scope>
    <source>
        <strain evidence="3">IBT 19404</strain>
    </source>
</reference>
<evidence type="ECO:0000313" key="3">
    <source>
        <dbReference type="Proteomes" id="UP000235023"/>
    </source>
</evidence>
<gene>
    <name evidence="2" type="ORF">BDW42DRAFT_201463</name>
</gene>
<accession>A0A2J5I7F1</accession>
<sequence>MDDFALGILWESAELYDLAIEYGSKGNIRGNLRDPPKQLCGTCVKLDLVTLLSQETKEVSIGRLAEYDNTNCPFCTLVSESVGLAWGPDWNIEEVCLRAQTTVRLYMRSKSPFSTKVNGRIQHPHPRLLLAIDWQPPNIQRNRAPIKEVDRVKNRFVIAEIESLPDPSGCSSLGGTLLPRRGVGARIDVDLIKRWLEECKRHKHSTKSFRRKCDLFQPEHPFRLIDVVERCLVLTNERCDYVALSYVWGPVKTILDSEPGTKPILLSTQNNVNELRVPQTLPQSQEVFHSGGRIPRTVCDAMELTRQIGKRYLWVDTLCIVQDDQHDKERLINRMDDIYDNAAVTVIAAAGADADAGLWGISPRSGYPIQPERIPSPEGGSINLSLCPPSLCDEVRKLKWNTRGWTFQEQCLSQRVLYFATNEVYFNCSEVQWREAYDHGEKEGRFRKVDVRTGPPIWNGHIRNDPDPSPYRYLGDVNARNRVQSYMAAVQDYTRKELTKPHDILNAFEGIFNRFRESTDDSSPTICQCQGIPSHFLYQSILWFPSNNATRRPRSSSEDRHSSWSWACWTGPTDFVYAESYWISRYISHAIKKKSPLHAVITSWFFGEPNKECWCWSSPVWEVASQGSASGPRIKPDEVARAKAYVKTHLGVDVNALLSISRLVAPPITKLSCGALGFVGACLLPTEFCFADAVKDDKVRRLKVGDHHGEFRFDDEVEVVDEIIPVVVGDTIIKSDTYSIVLGLATEYGVSRRVGIGFVYFSRDPKVARPAWRYKFFCMR</sequence>
<feature type="domain" description="Heterokaryon incompatibility" evidence="1">
    <location>
        <begin position="241"/>
        <end position="409"/>
    </location>
</feature>
<dbReference type="OrthoDB" id="5362512at2759"/>
<dbReference type="Pfam" id="PF06985">
    <property type="entry name" value="HET"/>
    <property type="match status" value="1"/>
</dbReference>